<name>A0A2P2K0S9_RHIMU</name>
<sequence length="58" mass="6968">MRRARPERRLWSLLLSSKPRTQLRHQLTPCLSSTASGFLCTHLLWVCFLCWQEARCHW</sequence>
<accession>A0A2P2K0S9</accession>
<dbReference type="AlphaFoldDB" id="A0A2P2K0S9"/>
<evidence type="ECO:0000313" key="1">
    <source>
        <dbReference type="EMBL" id="MBW99316.1"/>
    </source>
</evidence>
<protein>
    <submittedName>
        <fullName evidence="1">Plastid-lipid-associated protein</fullName>
    </submittedName>
</protein>
<organism evidence="1">
    <name type="scientific">Rhizophora mucronata</name>
    <name type="common">Asiatic mangrove</name>
    <dbReference type="NCBI Taxonomy" id="61149"/>
    <lineage>
        <taxon>Eukaryota</taxon>
        <taxon>Viridiplantae</taxon>
        <taxon>Streptophyta</taxon>
        <taxon>Embryophyta</taxon>
        <taxon>Tracheophyta</taxon>
        <taxon>Spermatophyta</taxon>
        <taxon>Magnoliopsida</taxon>
        <taxon>eudicotyledons</taxon>
        <taxon>Gunneridae</taxon>
        <taxon>Pentapetalae</taxon>
        <taxon>rosids</taxon>
        <taxon>fabids</taxon>
        <taxon>Malpighiales</taxon>
        <taxon>Rhizophoraceae</taxon>
        <taxon>Rhizophora</taxon>
    </lineage>
</organism>
<proteinExistence type="predicted"/>
<dbReference type="EMBL" id="GGEC01018833">
    <property type="protein sequence ID" value="MBW99316.1"/>
    <property type="molecule type" value="Transcribed_RNA"/>
</dbReference>
<reference evidence="1" key="1">
    <citation type="submission" date="2018-02" db="EMBL/GenBank/DDBJ databases">
        <title>Rhizophora mucronata_Transcriptome.</title>
        <authorList>
            <person name="Meera S.P."/>
            <person name="Sreeshan A."/>
            <person name="Augustine A."/>
        </authorList>
    </citation>
    <scope>NUCLEOTIDE SEQUENCE</scope>
    <source>
        <tissue evidence="1">Leaf</tissue>
    </source>
</reference>